<dbReference type="RefSeq" id="WP_145181628.1">
    <property type="nucleotide sequence ID" value="NZ_CP036266.1"/>
</dbReference>
<sequence length="71" mass="8066">MNMNATKTQNTSDYNQNRSPVTDELPRQGEPLNPSDDFIEYVSAYARQKPGTAALWCFGVGFILGWKLKPW</sequence>
<dbReference type="OrthoDB" id="290375at2"/>
<evidence type="ECO:0000256" key="1">
    <source>
        <dbReference type="SAM" id="MobiDB-lite"/>
    </source>
</evidence>
<accession>A0A517PK79</accession>
<reference evidence="2 3" key="1">
    <citation type="submission" date="2019-02" db="EMBL/GenBank/DDBJ databases">
        <title>Deep-cultivation of Planctomycetes and their phenomic and genomic characterization uncovers novel biology.</title>
        <authorList>
            <person name="Wiegand S."/>
            <person name="Jogler M."/>
            <person name="Boedeker C."/>
            <person name="Pinto D."/>
            <person name="Vollmers J."/>
            <person name="Rivas-Marin E."/>
            <person name="Kohn T."/>
            <person name="Peeters S.H."/>
            <person name="Heuer A."/>
            <person name="Rast P."/>
            <person name="Oberbeckmann S."/>
            <person name="Bunk B."/>
            <person name="Jeske O."/>
            <person name="Meyerdierks A."/>
            <person name="Storesund J.E."/>
            <person name="Kallscheuer N."/>
            <person name="Luecker S."/>
            <person name="Lage O.M."/>
            <person name="Pohl T."/>
            <person name="Merkel B.J."/>
            <person name="Hornburger P."/>
            <person name="Mueller R.-W."/>
            <person name="Bruemmer F."/>
            <person name="Labrenz M."/>
            <person name="Spormann A.M."/>
            <person name="Op den Camp H."/>
            <person name="Overmann J."/>
            <person name="Amann R."/>
            <person name="Jetten M.S.M."/>
            <person name="Mascher T."/>
            <person name="Medema M.H."/>
            <person name="Devos D.P."/>
            <person name="Kaster A.-K."/>
            <person name="Ovreas L."/>
            <person name="Rohde M."/>
            <person name="Galperin M.Y."/>
            <person name="Jogler C."/>
        </authorList>
    </citation>
    <scope>NUCLEOTIDE SEQUENCE [LARGE SCALE GENOMIC DNA]</scope>
    <source>
        <strain evidence="2 3">HG66A1</strain>
    </source>
</reference>
<evidence type="ECO:0000313" key="2">
    <source>
        <dbReference type="EMBL" id="QDT19778.1"/>
    </source>
</evidence>
<organism evidence="2 3">
    <name type="scientific">Gimesia chilikensis</name>
    <dbReference type="NCBI Taxonomy" id="2605989"/>
    <lineage>
        <taxon>Bacteria</taxon>
        <taxon>Pseudomonadati</taxon>
        <taxon>Planctomycetota</taxon>
        <taxon>Planctomycetia</taxon>
        <taxon>Planctomycetales</taxon>
        <taxon>Planctomycetaceae</taxon>
        <taxon>Gimesia</taxon>
    </lineage>
</organism>
<dbReference type="Proteomes" id="UP000320421">
    <property type="component" value="Chromosome"/>
</dbReference>
<gene>
    <name evidence="2" type="ORF">HG66A1_15460</name>
</gene>
<protein>
    <submittedName>
        <fullName evidence="2">Uncharacterized protein</fullName>
    </submittedName>
</protein>
<evidence type="ECO:0000313" key="3">
    <source>
        <dbReference type="Proteomes" id="UP000320421"/>
    </source>
</evidence>
<feature type="region of interest" description="Disordered" evidence="1">
    <location>
        <begin position="1"/>
        <end position="34"/>
    </location>
</feature>
<dbReference type="AlphaFoldDB" id="A0A517PK79"/>
<dbReference type="EMBL" id="CP036266">
    <property type="protein sequence ID" value="QDT19778.1"/>
    <property type="molecule type" value="Genomic_DNA"/>
</dbReference>
<feature type="compositionally biased region" description="Polar residues" evidence="1">
    <location>
        <begin position="1"/>
        <end position="20"/>
    </location>
</feature>
<keyword evidence="3" id="KW-1185">Reference proteome</keyword>
<name>A0A517PK79_9PLAN</name>
<proteinExistence type="predicted"/>